<feature type="region of interest" description="Disordered" evidence="1">
    <location>
        <begin position="482"/>
        <end position="504"/>
    </location>
</feature>
<evidence type="ECO:0008006" key="5">
    <source>
        <dbReference type="Google" id="ProtNLM"/>
    </source>
</evidence>
<evidence type="ECO:0000313" key="3">
    <source>
        <dbReference type="EMBL" id="MBB5690758.1"/>
    </source>
</evidence>
<proteinExistence type="predicted"/>
<gene>
    <name evidence="3" type="ORF">FHS88_002898</name>
</gene>
<keyword evidence="2" id="KW-0732">Signal</keyword>
<reference evidence="3 4" key="1">
    <citation type="submission" date="2020-08" db="EMBL/GenBank/DDBJ databases">
        <title>Genomic Encyclopedia of Type Strains, Phase IV (KMG-IV): sequencing the most valuable type-strain genomes for metagenomic binning, comparative biology and taxonomic classification.</title>
        <authorList>
            <person name="Goeker M."/>
        </authorList>
    </citation>
    <scope>NUCLEOTIDE SEQUENCE [LARGE SCALE GENOMIC DNA]</scope>
    <source>
        <strain evidence="3 4">DSM 25895</strain>
    </source>
</reference>
<feature type="signal peptide" evidence="2">
    <location>
        <begin position="1"/>
        <end position="22"/>
    </location>
</feature>
<sequence length="504" mass="52842">MGVRAAALATVAGIALAGPAMAQKPPAGAAPQQALPTAKPPPLGAPMQAQPAPARPPVAQTPPAQPPMIQPIPRPAPGAQATAPARGDEPAVVARLRGLLGPGAQIHWAAVDALDATGESARLRGVMMLRDGKRAQAEEVLITGLREDGVTEAVIRGFTTEDGGMRVRIATLRLAGLTVPRNPGGGPPQPDQVRLDQLRVEGVEVTGDNSVRLGVFSVENWIAGQPARVNLEGLEIGGLDAGFLDTMRIARFAMTGVDFGTTIAAIMAQRTPPSLVGRSSVELDGLVFTGGGRPVGGMQELRAAADITRTDGSGTGTLAMRGIRVEPIPMVGEWLTRFGYQAVDADITGESTYDAASGRLEIRDLTIAGREVGSLSFALNMDGMTTERLEANDFSQMRLISLGLRYADASLFRRFVAMQAREARTSEAELREQFAQMVGAALNEPGAAALDPIRNAVQSFIRGQAQTVEIRLNPPQPLGMEQIQGAPPSPAEAQRMLGITATAR</sequence>
<accession>A0A840XQ69</accession>
<dbReference type="AlphaFoldDB" id="A0A840XQ69"/>
<comment type="caution">
    <text evidence="3">The sequence shown here is derived from an EMBL/GenBank/DDBJ whole genome shotgun (WGS) entry which is preliminary data.</text>
</comment>
<feature type="compositionally biased region" description="Pro residues" evidence="1">
    <location>
        <begin position="53"/>
        <end position="76"/>
    </location>
</feature>
<feature type="region of interest" description="Disordered" evidence="1">
    <location>
        <begin position="21"/>
        <end position="87"/>
    </location>
</feature>
<evidence type="ECO:0000256" key="2">
    <source>
        <dbReference type="SAM" id="SignalP"/>
    </source>
</evidence>
<dbReference type="Proteomes" id="UP000562254">
    <property type="component" value="Unassembled WGS sequence"/>
</dbReference>
<evidence type="ECO:0000256" key="1">
    <source>
        <dbReference type="SAM" id="MobiDB-lite"/>
    </source>
</evidence>
<keyword evidence="4" id="KW-1185">Reference proteome</keyword>
<feature type="chain" id="PRO_5033063540" description="AsmA-like C-terminal domain-containing protein" evidence="2">
    <location>
        <begin position="23"/>
        <end position="504"/>
    </location>
</feature>
<evidence type="ECO:0000313" key="4">
    <source>
        <dbReference type="Proteomes" id="UP000562254"/>
    </source>
</evidence>
<feature type="compositionally biased region" description="Low complexity" evidence="1">
    <location>
        <begin position="21"/>
        <end position="37"/>
    </location>
</feature>
<dbReference type="RefSeq" id="WP_184485951.1">
    <property type="nucleotide sequence ID" value="NZ_JACIJE010000008.1"/>
</dbReference>
<protein>
    <recommendedName>
        <fullName evidence="5">AsmA-like C-terminal domain-containing protein</fullName>
    </recommendedName>
</protein>
<organism evidence="3 4">
    <name type="scientific">Neoroseomonas alkaliterrae</name>
    <dbReference type="NCBI Taxonomy" id="1452450"/>
    <lineage>
        <taxon>Bacteria</taxon>
        <taxon>Pseudomonadati</taxon>
        <taxon>Pseudomonadota</taxon>
        <taxon>Alphaproteobacteria</taxon>
        <taxon>Acetobacterales</taxon>
        <taxon>Acetobacteraceae</taxon>
        <taxon>Neoroseomonas</taxon>
    </lineage>
</organism>
<name>A0A840XQ69_9PROT</name>
<dbReference type="EMBL" id="JACIJE010000008">
    <property type="protein sequence ID" value="MBB5690758.1"/>
    <property type="molecule type" value="Genomic_DNA"/>
</dbReference>